<dbReference type="PANTHER" id="PTHR37536:SF1">
    <property type="entry name" value="ASPERGILLOPEPSIN, PUTAITVE (AFU_ORTHOLOGUE AFUA_7G01200)"/>
    <property type="match status" value="1"/>
</dbReference>
<name>A0A2T2WE50_9FIRM</name>
<evidence type="ECO:0000313" key="2">
    <source>
        <dbReference type="EMBL" id="PSR20500.1"/>
    </source>
</evidence>
<dbReference type="AlphaFoldDB" id="A0A2T2WE50"/>
<sequence length="396" mass="39713">MSAIKTTLGIIGVAALGVGAFEAAQWIPGALHSYHVAEGPTKPIVHVVKWSPGKIFPLSGFNNSNGNAGANPTSTPAPTSLSSSVNATSLNWAGLVQEGTTETSVQASWKVPSFPTTATNPNSVVAEWVGLGGMNSNSLIQIGTITSPNSNGQASTTVFWENLPSSAVQVANVATGATVTAKIGPTGVKNQWRLWLEVNGQTKPLINRVITLTPAKAQGVETSADWITEAPTTNQGVAPLAPVSSTTMTNIEANGVPLAKMNANSLQTIGLYNQDGELLAAPTSDASKDSVTVNTVYGSTLPSPTVPGSGTSPFGPEPGFGGGSGNPFGGGGFGFGGGLGNPFGGSGGFGFGGGLGNPFGSGSGFGFGSGSYSQGGIGFGFSQSTPQGQISWSISY</sequence>
<dbReference type="InterPro" id="IPR000250">
    <property type="entry name" value="Peptidase_G1"/>
</dbReference>
<dbReference type="PANTHER" id="PTHR37536">
    <property type="entry name" value="PUTATIVE (AFU_ORTHOLOGUE AFUA_3G02970)-RELATED"/>
    <property type="match status" value="1"/>
</dbReference>
<evidence type="ECO:0000256" key="1">
    <source>
        <dbReference type="SAM" id="MobiDB-lite"/>
    </source>
</evidence>
<comment type="caution">
    <text evidence="2">The sequence shown here is derived from an EMBL/GenBank/DDBJ whole genome shotgun (WGS) entry which is preliminary data.</text>
</comment>
<dbReference type="InterPro" id="IPR013320">
    <property type="entry name" value="ConA-like_dom_sf"/>
</dbReference>
<dbReference type="EMBL" id="PXYV01000060">
    <property type="protein sequence ID" value="PSR20500.1"/>
    <property type="molecule type" value="Genomic_DNA"/>
</dbReference>
<gene>
    <name evidence="2" type="ORF">C7B45_14655</name>
</gene>
<evidence type="ECO:0000313" key="3">
    <source>
        <dbReference type="Proteomes" id="UP000241848"/>
    </source>
</evidence>
<dbReference type="CDD" id="cd13426">
    <property type="entry name" value="Peptidase_G1"/>
    <property type="match status" value="1"/>
</dbReference>
<dbReference type="Pfam" id="PF01828">
    <property type="entry name" value="Peptidase_A4"/>
    <property type="match status" value="1"/>
</dbReference>
<feature type="region of interest" description="Disordered" evidence="1">
    <location>
        <begin position="302"/>
        <end position="327"/>
    </location>
</feature>
<reference evidence="2 3" key="1">
    <citation type="journal article" date="2014" name="BMC Genomics">
        <title>Comparison of environmental and isolate Sulfobacillus genomes reveals diverse carbon, sulfur, nitrogen, and hydrogen metabolisms.</title>
        <authorList>
            <person name="Justice N.B."/>
            <person name="Norman A."/>
            <person name="Brown C.T."/>
            <person name="Singh A."/>
            <person name="Thomas B.C."/>
            <person name="Banfield J.F."/>
        </authorList>
    </citation>
    <scope>NUCLEOTIDE SEQUENCE [LARGE SCALE GENOMIC DNA]</scope>
    <source>
        <strain evidence="2">AMDSBA3</strain>
    </source>
</reference>
<accession>A0A2T2WE50</accession>
<dbReference type="GO" id="GO:0070007">
    <property type="term" value="F:glutamic-type endopeptidase activity"/>
    <property type="evidence" value="ECO:0007669"/>
    <property type="project" value="InterPro"/>
</dbReference>
<proteinExistence type="predicted"/>
<feature type="compositionally biased region" description="Low complexity" evidence="1">
    <location>
        <begin position="302"/>
        <end position="314"/>
    </location>
</feature>
<dbReference type="Gene3D" id="2.60.120.700">
    <property type="entry name" value="Peptidase G1"/>
    <property type="match status" value="1"/>
</dbReference>
<dbReference type="GO" id="GO:0006508">
    <property type="term" value="P:proteolysis"/>
    <property type="evidence" value="ECO:0007669"/>
    <property type="project" value="InterPro"/>
</dbReference>
<dbReference type="SUPFAM" id="SSF49899">
    <property type="entry name" value="Concanavalin A-like lectins/glucanases"/>
    <property type="match status" value="1"/>
</dbReference>
<organism evidence="2 3">
    <name type="scientific">Sulfobacillus acidophilus</name>
    <dbReference type="NCBI Taxonomy" id="53633"/>
    <lineage>
        <taxon>Bacteria</taxon>
        <taxon>Bacillati</taxon>
        <taxon>Bacillota</taxon>
        <taxon>Clostridia</taxon>
        <taxon>Eubacteriales</taxon>
        <taxon>Clostridiales Family XVII. Incertae Sedis</taxon>
        <taxon>Sulfobacillus</taxon>
    </lineage>
</organism>
<dbReference type="InterPro" id="IPR038656">
    <property type="entry name" value="Peptidase_G1_sf"/>
</dbReference>
<feature type="compositionally biased region" description="Gly residues" evidence="1">
    <location>
        <begin position="318"/>
        <end position="327"/>
    </location>
</feature>
<dbReference type="Proteomes" id="UP000241848">
    <property type="component" value="Unassembled WGS sequence"/>
</dbReference>
<protein>
    <submittedName>
        <fullName evidence="2">Uncharacterized protein</fullName>
    </submittedName>
</protein>